<gene>
    <name evidence="1" type="ORF">QBC42DRAFT_236259</name>
</gene>
<reference evidence="1" key="2">
    <citation type="submission" date="2023-06" db="EMBL/GenBank/DDBJ databases">
        <authorList>
            <consortium name="Lawrence Berkeley National Laboratory"/>
            <person name="Mondo S.J."/>
            <person name="Hensen N."/>
            <person name="Bonometti L."/>
            <person name="Westerberg I."/>
            <person name="Brannstrom I.O."/>
            <person name="Guillou S."/>
            <person name="Cros-Aarteil S."/>
            <person name="Calhoun S."/>
            <person name="Haridas S."/>
            <person name="Kuo A."/>
            <person name="Pangilinan J."/>
            <person name="Riley R."/>
            <person name="Labutti K."/>
            <person name="Andreopoulos B."/>
            <person name="Lipzen A."/>
            <person name="Chen C."/>
            <person name="Yanf M."/>
            <person name="Daum C."/>
            <person name="Ng V."/>
            <person name="Clum A."/>
            <person name="Steindorff A."/>
            <person name="Ohm R."/>
            <person name="Martin F."/>
            <person name="Silar P."/>
            <person name="Natvig D."/>
            <person name="Lalanne C."/>
            <person name="Gautier V."/>
            <person name="Ament-Velasquez S.L."/>
            <person name="Kruys A."/>
            <person name="Hutchinson M.I."/>
            <person name="Powell A.J."/>
            <person name="Barry K."/>
            <person name="Miller A.N."/>
            <person name="Grigoriev I.V."/>
            <person name="Debuchy R."/>
            <person name="Gladieux P."/>
            <person name="Thoren M.H."/>
            <person name="Johannesson H."/>
        </authorList>
    </citation>
    <scope>NUCLEOTIDE SEQUENCE</scope>
    <source>
        <strain evidence="1">PSN324</strain>
    </source>
</reference>
<name>A0AAV9HDH6_9PEZI</name>
<protein>
    <recommendedName>
        <fullName evidence="3">ABM domain-containing protein</fullName>
    </recommendedName>
</protein>
<dbReference type="Proteomes" id="UP001321749">
    <property type="component" value="Unassembled WGS sequence"/>
</dbReference>
<evidence type="ECO:0000313" key="1">
    <source>
        <dbReference type="EMBL" id="KAK4457492.1"/>
    </source>
</evidence>
<dbReference type="EMBL" id="MU865112">
    <property type="protein sequence ID" value="KAK4457492.1"/>
    <property type="molecule type" value="Genomic_DNA"/>
</dbReference>
<evidence type="ECO:0008006" key="3">
    <source>
        <dbReference type="Google" id="ProtNLM"/>
    </source>
</evidence>
<proteinExistence type="predicted"/>
<dbReference type="AlphaFoldDB" id="A0AAV9HDH6"/>
<comment type="caution">
    <text evidence="1">The sequence shown here is derived from an EMBL/GenBank/DDBJ whole genome shotgun (WGS) entry which is preliminary data.</text>
</comment>
<reference evidence="1" key="1">
    <citation type="journal article" date="2023" name="Mol. Phylogenet. Evol.">
        <title>Genome-scale phylogeny and comparative genomics of the fungal order Sordariales.</title>
        <authorList>
            <person name="Hensen N."/>
            <person name="Bonometti L."/>
            <person name="Westerberg I."/>
            <person name="Brannstrom I.O."/>
            <person name="Guillou S."/>
            <person name="Cros-Aarteil S."/>
            <person name="Calhoun S."/>
            <person name="Haridas S."/>
            <person name="Kuo A."/>
            <person name="Mondo S."/>
            <person name="Pangilinan J."/>
            <person name="Riley R."/>
            <person name="LaButti K."/>
            <person name="Andreopoulos B."/>
            <person name="Lipzen A."/>
            <person name="Chen C."/>
            <person name="Yan M."/>
            <person name="Daum C."/>
            <person name="Ng V."/>
            <person name="Clum A."/>
            <person name="Steindorff A."/>
            <person name="Ohm R.A."/>
            <person name="Martin F."/>
            <person name="Silar P."/>
            <person name="Natvig D.O."/>
            <person name="Lalanne C."/>
            <person name="Gautier V."/>
            <person name="Ament-Velasquez S.L."/>
            <person name="Kruys A."/>
            <person name="Hutchinson M.I."/>
            <person name="Powell A.J."/>
            <person name="Barry K."/>
            <person name="Miller A.N."/>
            <person name="Grigoriev I.V."/>
            <person name="Debuchy R."/>
            <person name="Gladieux P."/>
            <person name="Hiltunen Thoren M."/>
            <person name="Johannesson H."/>
        </authorList>
    </citation>
    <scope>NUCLEOTIDE SEQUENCE</scope>
    <source>
        <strain evidence="1">PSN324</strain>
    </source>
</reference>
<sequence length="319" mass="36689">MARIKQTARRSKPKVSTWTRFYLPVDQERPAWAVAHKNVHHGPLNDVYNLWHGAWVGRMVEDPEQAAYIIEWVDMDCFKKFQSSPACAEFLQNLPSNNGLQVSSESSLAPAVSSLSLQDASSRFLTLQESTGLPKADVEGRVTFNAFLVPHERDHETTRSAYEALRDELYGFEPRGFEFIEGTGLNWEQYHTTWFWTLEEDYWVQSKFGKLEQSEETAEGRTVICEFHLWSPGSGASPELEEAAAANPEARESWHEAVAKVMPPVTAWVQERWHVTPLPRYELPYEPSKESVEHKRKLAALIKYHEEDPQPEVRWCGTR</sequence>
<keyword evidence="2" id="KW-1185">Reference proteome</keyword>
<organism evidence="1 2">
    <name type="scientific">Cladorrhinum samala</name>
    <dbReference type="NCBI Taxonomy" id="585594"/>
    <lineage>
        <taxon>Eukaryota</taxon>
        <taxon>Fungi</taxon>
        <taxon>Dikarya</taxon>
        <taxon>Ascomycota</taxon>
        <taxon>Pezizomycotina</taxon>
        <taxon>Sordariomycetes</taxon>
        <taxon>Sordariomycetidae</taxon>
        <taxon>Sordariales</taxon>
        <taxon>Podosporaceae</taxon>
        <taxon>Cladorrhinum</taxon>
    </lineage>
</organism>
<accession>A0AAV9HDH6</accession>
<evidence type="ECO:0000313" key="2">
    <source>
        <dbReference type="Proteomes" id="UP001321749"/>
    </source>
</evidence>